<evidence type="ECO:0000256" key="1">
    <source>
        <dbReference type="ARBA" id="ARBA00022723"/>
    </source>
</evidence>
<evidence type="ECO:0000313" key="5">
    <source>
        <dbReference type="Proteomes" id="UP001320766"/>
    </source>
</evidence>
<organism evidence="4 5">
    <name type="scientific">Nonomuraea roseoviolacea subsp. carminata</name>
    <dbReference type="NCBI Taxonomy" id="160689"/>
    <lineage>
        <taxon>Bacteria</taxon>
        <taxon>Bacillati</taxon>
        <taxon>Actinomycetota</taxon>
        <taxon>Actinomycetes</taxon>
        <taxon>Streptosporangiales</taxon>
        <taxon>Streptosporangiaceae</taxon>
        <taxon>Nonomuraea</taxon>
    </lineage>
</organism>
<dbReference type="Proteomes" id="UP001320766">
    <property type="component" value="Unassembled WGS sequence"/>
</dbReference>
<dbReference type="PANTHER" id="PTHR12001:SF86">
    <property type="entry name" value="GERANYLGERANYL DIPHOSPHATE SYNTHASE"/>
    <property type="match status" value="1"/>
</dbReference>
<dbReference type="EC" id="2.5.1.29" evidence="4"/>
<name>A0ABT1KG58_9ACTN</name>
<dbReference type="EC" id="2.5.1.10" evidence="4"/>
<comment type="caution">
    <text evidence="4">The sequence shown here is derived from an EMBL/GenBank/DDBJ whole genome shotgun (WGS) entry which is preliminary data.</text>
</comment>
<dbReference type="GO" id="GO:0004311">
    <property type="term" value="F:geranylgeranyl diphosphate synthase activity"/>
    <property type="evidence" value="ECO:0007669"/>
    <property type="project" value="UniProtKB-EC"/>
</dbReference>
<dbReference type="Gene3D" id="1.10.600.10">
    <property type="entry name" value="Farnesyl Diphosphate Synthase"/>
    <property type="match status" value="2"/>
</dbReference>
<dbReference type="RefSeq" id="WP_253778760.1">
    <property type="nucleotide sequence ID" value="NZ_BAAAVE010000011.1"/>
</dbReference>
<dbReference type="InterPro" id="IPR000092">
    <property type="entry name" value="Polyprenyl_synt"/>
</dbReference>
<dbReference type="PROSITE" id="PS00723">
    <property type="entry name" value="POLYPRENYL_SYNTHASE_1"/>
    <property type="match status" value="1"/>
</dbReference>
<evidence type="ECO:0000313" key="4">
    <source>
        <dbReference type="EMBL" id="MCP2351949.1"/>
    </source>
</evidence>
<keyword evidence="1" id="KW-0479">Metal-binding</keyword>
<protein>
    <submittedName>
        <fullName evidence="4">Geranylgeranyl diphosphate synthase type I</fullName>
        <ecNumber evidence="4">2.5.1.1</ecNumber>
        <ecNumber evidence="4">2.5.1.10</ecNumber>
        <ecNumber evidence="4">2.5.1.29</ecNumber>
    </submittedName>
</protein>
<dbReference type="InterPro" id="IPR008949">
    <property type="entry name" value="Isoprenoid_synthase_dom_sf"/>
</dbReference>
<evidence type="ECO:0000256" key="2">
    <source>
        <dbReference type="ARBA" id="ARBA00022842"/>
    </source>
</evidence>
<dbReference type="GO" id="GO:0004337">
    <property type="term" value="F:(2E,6E)-farnesyl diphosphate synthase activity"/>
    <property type="evidence" value="ECO:0007669"/>
    <property type="project" value="UniProtKB-EC"/>
</dbReference>
<keyword evidence="5" id="KW-1185">Reference proteome</keyword>
<keyword evidence="2" id="KW-0460">Magnesium</keyword>
<dbReference type="EMBL" id="JAMZEC010000001">
    <property type="protein sequence ID" value="MCP2351949.1"/>
    <property type="molecule type" value="Genomic_DNA"/>
</dbReference>
<dbReference type="GO" id="GO:0004161">
    <property type="term" value="F:dimethylallyltranstransferase activity"/>
    <property type="evidence" value="ECO:0007669"/>
    <property type="project" value="UniProtKB-EC"/>
</dbReference>
<reference evidence="4 5" key="1">
    <citation type="submission" date="2022-06" db="EMBL/GenBank/DDBJ databases">
        <title>Sequencing the genomes of 1000 actinobacteria strains.</title>
        <authorList>
            <person name="Klenk H.-P."/>
        </authorList>
    </citation>
    <scope>NUCLEOTIDE SEQUENCE [LARGE SCALE GENOMIC DNA]</scope>
    <source>
        <strain evidence="4 5">DSM 44170</strain>
    </source>
</reference>
<gene>
    <name evidence="4" type="ORF">HD595_008071</name>
</gene>
<accession>A0ABT1KG58</accession>
<evidence type="ECO:0000256" key="3">
    <source>
        <dbReference type="RuleBase" id="RU004466"/>
    </source>
</evidence>
<dbReference type="PANTHER" id="PTHR12001">
    <property type="entry name" value="GERANYLGERANYL PYROPHOSPHATE SYNTHASE"/>
    <property type="match status" value="1"/>
</dbReference>
<keyword evidence="3 4" id="KW-0808">Transferase</keyword>
<dbReference type="EC" id="2.5.1.1" evidence="4"/>
<dbReference type="InterPro" id="IPR033749">
    <property type="entry name" value="Polyprenyl_synt_CS"/>
</dbReference>
<comment type="similarity">
    <text evidence="3">Belongs to the FPP/GGPP synthase family.</text>
</comment>
<dbReference type="SUPFAM" id="SSF48576">
    <property type="entry name" value="Terpenoid synthases"/>
    <property type="match status" value="1"/>
</dbReference>
<sequence>MTSDPQTSTVNGSEAVAPFAPGPTGPWLCAEAQRMIGPSYRRAIGSLPAELGRVARYHAGWWDDEGRARARAGKAVRPALVLASARAAGADRGVPVPEVVEAAVAVELAHDFTLLHDDVMDGDRTRRGHPAAWTVFGTSLGILAGDALLVLALKVLDNRAGAPVLTQALLELCAGQAADLAFETRQDVGLPECLAMAEALLGVWGGPIATGKPASSDLASRKKSLPVVAALTSGTAAGERLARMYQREQDMDEHAIAHAAELIEAAGGKTWAQQEAERRIVAALDALTAAHPDPAATTDLHALAALITRRDR</sequence>
<proteinExistence type="inferred from homology"/>
<dbReference type="Pfam" id="PF00348">
    <property type="entry name" value="polyprenyl_synt"/>
    <property type="match status" value="1"/>
</dbReference>